<dbReference type="InterPro" id="IPR036941">
    <property type="entry name" value="Rcpt_L-dom_sf"/>
</dbReference>
<reference evidence="2 3" key="1">
    <citation type="submission" date="2016-11" db="UniProtKB">
        <authorList>
            <consortium name="WormBaseParasite"/>
        </authorList>
    </citation>
    <scope>IDENTIFICATION</scope>
</reference>
<dbReference type="Gene3D" id="3.80.20.20">
    <property type="entry name" value="Receptor L-domain"/>
    <property type="match status" value="1"/>
</dbReference>
<sequence>MHGAAGKLKERGNALCKFCDKGVHSAEEKETKECDERHCVPCDGPCPKVCVLTESIDSHNIHQLANCSEIEGNLEILNYVFSPHLPHMKTSQMDKVRPSLVEPLKIQDLNVLKSVKIVTGHVALDGGVKRGQLEAVCINFGEFQVFVVGPKMGKIEKILHELGDLEGI</sequence>
<organism evidence="1 2">
    <name type="scientific">Bursaphelenchus xylophilus</name>
    <name type="common">Pinewood nematode worm</name>
    <name type="synonym">Aphelenchoides xylophilus</name>
    <dbReference type="NCBI Taxonomy" id="6326"/>
    <lineage>
        <taxon>Eukaryota</taxon>
        <taxon>Metazoa</taxon>
        <taxon>Ecdysozoa</taxon>
        <taxon>Nematoda</taxon>
        <taxon>Chromadorea</taxon>
        <taxon>Rhabditida</taxon>
        <taxon>Tylenchina</taxon>
        <taxon>Tylenchomorpha</taxon>
        <taxon>Aphelenchoidea</taxon>
        <taxon>Aphelenchoididae</taxon>
        <taxon>Bursaphelenchus</taxon>
    </lineage>
</organism>
<proteinExistence type="predicted"/>
<dbReference type="WBParaSite" id="BXY_1007600.1">
    <property type="protein sequence ID" value="BXY_1007600.1"/>
    <property type="gene ID" value="BXY_1007600"/>
</dbReference>
<dbReference type="Proteomes" id="UP000095284">
    <property type="component" value="Unplaced"/>
</dbReference>
<evidence type="ECO:0000313" key="3">
    <source>
        <dbReference type="WBParaSite" id="BXY_1224400.1"/>
    </source>
</evidence>
<accession>A0A1I7SAM9</accession>
<dbReference type="SUPFAM" id="SSF52058">
    <property type="entry name" value="L domain-like"/>
    <property type="match status" value="1"/>
</dbReference>
<dbReference type="AlphaFoldDB" id="A0A1I7SAM9"/>
<name>A0A1I7SAM9_BURXY</name>
<protein>
    <submittedName>
        <fullName evidence="2 3">KH_dom_type_1 domain-containing protein</fullName>
    </submittedName>
</protein>
<evidence type="ECO:0000313" key="1">
    <source>
        <dbReference type="Proteomes" id="UP000095284"/>
    </source>
</evidence>
<evidence type="ECO:0000313" key="2">
    <source>
        <dbReference type="WBParaSite" id="BXY_1007600.1"/>
    </source>
</evidence>
<dbReference type="WBParaSite" id="BXY_1224400.1">
    <property type="protein sequence ID" value="BXY_1224400.1"/>
    <property type="gene ID" value="BXY_1224400"/>
</dbReference>